<dbReference type="NCBIfam" id="NF008528">
    <property type="entry name" value="PRK11463.1-2"/>
    <property type="match status" value="1"/>
</dbReference>
<dbReference type="Proteomes" id="UP001157126">
    <property type="component" value="Unassembled WGS sequence"/>
</dbReference>
<feature type="transmembrane region" description="Helical" evidence="1">
    <location>
        <begin position="25"/>
        <end position="43"/>
    </location>
</feature>
<keyword evidence="3" id="KW-1185">Reference proteome</keyword>
<dbReference type="Pfam" id="PF04186">
    <property type="entry name" value="FxsA"/>
    <property type="match status" value="1"/>
</dbReference>
<evidence type="ECO:0000313" key="3">
    <source>
        <dbReference type="Proteomes" id="UP001157126"/>
    </source>
</evidence>
<keyword evidence="1" id="KW-0812">Transmembrane</keyword>
<feature type="transmembrane region" description="Helical" evidence="1">
    <location>
        <begin position="72"/>
        <end position="97"/>
    </location>
</feature>
<evidence type="ECO:0000313" key="2">
    <source>
        <dbReference type="EMBL" id="GMA39590.1"/>
    </source>
</evidence>
<keyword evidence="1" id="KW-1133">Transmembrane helix</keyword>
<keyword evidence="1" id="KW-0472">Membrane</keyword>
<dbReference type="InterPro" id="IPR007313">
    <property type="entry name" value="FxsA"/>
</dbReference>
<accession>A0ABQ6INU8</accession>
<evidence type="ECO:0000256" key="1">
    <source>
        <dbReference type="SAM" id="Phobius"/>
    </source>
</evidence>
<name>A0ABQ6INU8_9MICO</name>
<sequence>MFAAVLLLPIAEIFLFVAAGRTIGIWWTIGLLFLMSIVGAWLMKREGASTWRSLHQALQAGRVPGREAADAALILIGGALLLLPGFLTDVVGLFLILPFTRPLARRLLQRTAENRVMQQAGIVRSIRVDTGSTTTVNRDMPHIDLRRGGDTR</sequence>
<protein>
    <submittedName>
        <fullName evidence="2">Membrane protein FxsA</fullName>
    </submittedName>
</protein>
<dbReference type="PANTHER" id="PTHR35335">
    <property type="entry name" value="UPF0716 PROTEIN FXSA"/>
    <property type="match status" value="1"/>
</dbReference>
<organism evidence="2 3">
    <name type="scientific">Mobilicoccus caccae</name>
    <dbReference type="NCBI Taxonomy" id="1859295"/>
    <lineage>
        <taxon>Bacteria</taxon>
        <taxon>Bacillati</taxon>
        <taxon>Actinomycetota</taxon>
        <taxon>Actinomycetes</taxon>
        <taxon>Micrococcales</taxon>
        <taxon>Dermatophilaceae</taxon>
        <taxon>Mobilicoccus</taxon>
    </lineage>
</organism>
<gene>
    <name evidence="2" type="primary">fxsA</name>
    <name evidence="2" type="ORF">GCM10025883_16350</name>
</gene>
<reference evidence="3" key="1">
    <citation type="journal article" date="2019" name="Int. J. Syst. Evol. Microbiol.">
        <title>The Global Catalogue of Microorganisms (GCM) 10K type strain sequencing project: providing services to taxonomists for standard genome sequencing and annotation.</title>
        <authorList>
            <consortium name="The Broad Institute Genomics Platform"/>
            <consortium name="The Broad Institute Genome Sequencing Center for Infectious Disease"/>
            <person name="Wu L."/>
            <person name="Ma J."/>
        </authorList>
    </citation>
    <scope>NUCLEOTIDE SEQUENCE [LARGE SCALE GENOMIC DNA]</scope>
    <source>
        <strain evidence="3">NBRC 113072</strain>
    </source>
</reference>
<comment type="caution">
    <text evidence="2">The sequence shown here is derived from an EMBL/GenBank/DDBJ whole genome shotgun (WGS) entry which is preliminary data.</text>
</comment>
<dbReference type="EMBL" id="BSUO01000001">
    <property type="protein sequence ID" value="GMA39590.1"/>
    <property type="molecule type" value="Genomic_DNA"/>
</dbReference>
<dbReference type="PANTHER" id="PTHR35335:SF1">
    <property type="entry name" value="UPF0716 PROTEIN FXSA"/>
    <property type="match status" value="1"/>
</dbReference>
<proteinExistence type="predicted"/>